<dbReference type="PANTHER" id="PTHR35613">
    <property type="entry name" value="C-TYPE LECTIN DOMAIN-CONTAINING PROTEIN"/>
    <property type="match status" value="1"/>
</dbReference>
<dbReference type="PANTHER" id="PTHR35613:SF2">
    <property type="entry name" value="C-TYPE LECTIN DOMAIN-CONTAINING PROTEIN"/>
    <property type="match status" value="1"/>
</dbReference>
<protein>
    <submittedName>
        <fullName evidence="2">Uncharacterized protein</fullName>
    </submittedName>
</protein>
<keyword evidence="1" id="KW-1133">Transmembrane helix</keyword>
<keyword evidence="1" id="KW-0472">Membrane</keyword>
<evidence type="ECO:0000256" key="1">
    <source>
        <dbReference type="SAM" id="Phobius"/>
    </source>
</evidence>
<gene>
    <name evidence="2" type="ORF">MOQ_006895</name>
</gene>
<dbReference type="Proteomes" id="UP000007350">
    <property type="component" value="Unassembled WGS sequence"/>
</dbReference>
<dbReference type="InterPro" id="IPR031797">
    <property type="entry name" value="DUF5075"/>
</dbReference>
<name>K2M2W8_TRYCR</name>
<dbReference type="Pfam" id="PF16825">
    <property type="entry name" value="DUF5075"/>
    <property type="match status" value="1"/>
</dbReference>
<sequence>MCGRGLKWATLNCIFKWNKGMFADSSADGLGIAFYRGTLYTLLGVGPMNGYKDYWPYQYPYHGKTFLILRLNMWENNENATWYDWYPAPKDHIDTPHNLYGVVCEAQEGYVVSTTTLPPTVLIPWMQRNWYVVLIAVLLPVLVVVTISTVCCCCRHGGYDESKWVVHMVLREVKFDPLYTIDGNDGIHNGGSQMMRSLNLGYAVPMAVPSG</sequence>
<evidence type="ECO:0000313" key="3">
    <source>
        <dbReference type="Proteomes" id="UP000007350"/>
    </source>
</evidence>
<proteinExistence type="predicted"/>
<evidence type="ECO:0000313" key="2">
    <source>
        <dbReference type="EMBL" id="EKF29328.1"/>
    </source>
</evidence>
<comment type="caution">
    <text evidence="2">The sequence shown here is derived from an EMBL/GenBank/DDBJ whole genome shotgun (WGS) entry which is preliminary data.</text>
</comment>
<keyword evidence="1" id="KW-0812">Transmembrane</keyword>
<dbReference type="EMBL" id="AHKC01013501">
    <property type="protein sequence ID" value="EKF29328.1"/>
    <property type="molecule type" value="Genomic_DNA"/>
</dbReference>
<dbReference type="AlphaFoldDB" id="K2M2W8"/>
<reference evidence="2 3" key="1">
    <citation type="journal article" date="2012" name="BMC Genomics">
        <title>Comparative genomic analysis of human infective Trypanosoma cruzi lineages with the bat-restricted subspecies T. cruzi marinkellei.</title>
        <authorList>
            <person name="Franzen O."/>
            <person name="Talavera-Lopez C."/>
            <person name="Ochaya S."/>
            <person name="Butler C.E."/>
            <person name="Messenger L.A."/>
            <person name="Lewis M.D."/>
            <person name="Llewellyn M.S."/>
            <person name="Marinkelle C.J."/>
            <person name="Tyler K.M."/>
            <person name="Miles M.A."/>
            <person name="Andersson B."/>
        </authorList>
    </citation>
    <scope>NUCLEOTIDE SEQUENCE [LARGE SCALE GENOMIC DNA]</scope>
    <source>
        <strain evidence="2 3">B7</strain>
    </source>
</reference>
<accession>K2M2W8</accession>
<feature type="transmembrane region" description="Helical" evidence="1">
    <location>
        <begin position="130"/>
        <end position="150"/>
    </location>
</feature>
<organism evidence="2 3">
    <name type="scientific">Trypanosoma cruzi marinkellei</name>
    <dbReference type="NCBI Taxonomy" id="85056"/>
    <lineage>
        <taxon>Eukaryota</taxon>
        <taxon>Discoba</taxon>
        <taxon>Euglenozoa</taxon>
        <taxon>Kinetoplastea</taxon>
        <taxon>Metakinetoplastina</taxon>
        <taxon>Trypanosomatida</taxon>
        <taxon>Trypanosomatidae</taxon>
        <taxon>Trypanosoma</taxon>
        <taxon>Schizotrypanum</taxon>
    </lineage>
</organism>
<keyword evidence="3" id="KW-1185">Reference proteome</keyword>